<proteinExistence type="predicted"/>
<dbReference type="InterPro" id="IPR029058">
    <property type="entry name" value="AB_hydrolase_fold"/>
</dbReference>
<dbReference type="KEGG" id="stae:HNV11_03965"/>
<organism evidence="2 3">
    <name type="scientific">Spirosoma taeanense</name>
    <dbReference type="NCBI Taxonomy" id="2735870"/>
    <lineage>
        <taxon>Bacteria</taxon>
        <taxon>Pseudomonadati</taxon>
        <taxon>Bacteroidota</taxon>
        <taxon>Cytophagia</taxon>
        <taxon>Cytophagales</taxon>
        <taxon>Cytophagaceae</taxon>
        <taxon>Spirosoma</taxon>
    </lineage>
</organism>
<name>A0A6M5Y5D4_9BACT</name>
<dbReference type="InterPro" id="IPR050266">
    <property type="entry name" value="AB_hydrolase_sf"/>
</dbReference>
<feature type="domain" description="AB hydrolase-1" evidence="1">
    <location>
        <begin position="9"/>
        <end position="227"/>
    </location>
</feature>
<dbReference type="Pfam" id="PF12697">
    <property type="entry name" value="Abhydrolase_6"/>
    <property type="match status" value="1"/>
</dbReference>
<keyword evidence="3" id="KW-1185">Reference proteome</keyword>
<dbReference type="RefSeq" id="WP_171738427.1">
    <property type="nucleotide sequence ID" value="NZ_CP053435.1"/>
</dbReference>
<dbReference type="InterPro" id="IPR000073">
    <property type="entry name" value="AB_hydrolase_1"/>
</dbReference>
<dbReference type="EMBL" id="CP053435">
    <property type="protein sequence ID" value="QJW88590.1"/>
    <property type="molecule type" value="Genomic_DNA"/>
</dbReference>
<reference evidence="2 3" key="1">
    <citation type="submission" date="2020-05" db="EMBL/GenBank/DDBJ databases">
        <title>Genome sequencing of Spirosoma sp. TS118.</title>
        <authorList>
            <person name="Lee J.-H."/>
            <person name="Jeong S."/>
            <person name="Zhao L."/>
            <person name="Jung J.-H."/>
            <person name="Kim M.-K."/>
            <person name="Lim S."/>
        </authorList>
    </citation>
    <scope>NUCLEOTIDE SEQUENCE [LARGE SCALE GENOMIC DNA]</scope>
    <source>
        <strain evidence="2 3">TS118</strain>
    </source>
</reference>
<dbReference type="AlphaFoldDB" id="A0A6M5Y5D4"/>
<dbReference type="Gene3D" id="3.40.50.1820">
    <property type="entry name" value="alpha/beta hydrolase"/>
    <property type="match status" value="1"/>
</dbReference>
<keyword evidence="2" id="KW-0378">Hydrolase</keyword>
<evidence type="ECO:0000313" key="3">
    <source>
        <dbReference type="Proteomes" id="UP000502756"/>
    </source>
</evidence>
<dbReference type="PRINTS" id="PR00111">
    <property type="entry name" value="ABHYDROLASE"/>
</dbReference>
<protein>
    <submittedName>
        <fullName evidence="2">Alpha/beta hydrolase</fullName>
    </submittedName>
</protein>
<dbReference type="SUPFAM" id="SSF53474">
    <property type="entry name" value="alpha/beta-Hydrolases"/>
    <property type="match status" value="1"/>
</dbReference>
<gene>
    <name evidence="2" type="ORF">HNV11_03965</name>
</gene>
<sequence length="239" mass="26215">MRSSPVICLIHGHGVDASIWDDIYPALSENKSVLKPDFSRLTNYSTIEAYAEDLHARLKMAQVEEVILIGHSMGGYIALAFAEEYPDMVRGLILFHSTAYADDAAKKEQRAKTVDALAKEGSAPFINGLMAKLVASTYPPEQVNRLVERFQGLPAAALIAGMKAMAERPDRTDVLRNAQFPVLVVLGQEDQVIPFEQASQMAGLSSRINMSALNNAGHLSMVEQPEQALSILKPFIDQF</sequence>
<dbReference type="GO" id="GO:0016787">
    <property type="term" value="F:hydrolase activity"/>
    <property type="evidence" value="ECO:0007669"/>
    <property type="project" value="UniProtKB-KW"/>
</dbReference>
<dbReference type="PANTHER" id="PTHR43798">
    <property type="entry name" value="MONOACYLGLYCEROL LIPASE"/>
    <property type="match status" value="1"/>
</dbReference>
<evidence type="ECO:0000313" key="2">
    <source>
        <dbReference type="EMBL" id="QJW88590.1"/>
    </source>
</evidence>
<evidence type="ECO:0000259" key="1">
    <source>
        <dbReference type="Pfam" id="PF12697"/>
    </source>
</evidence>
<accession>A0A6M5Y5D4</accession>
<dbReference type="Proteomes" id="UP000502756">
    <property type="component" value="Chromosome"/>
</dbReference>